<dbReference type="KEGG" id="mpec:B9O19_01677"/>
<reference evidence="1 2" key="1">
    <citation type="submission" date="2017-04" db="EMBL/GenBank/DDBJ databases">
        <title>Monoglobus pectinilyticus 14 draft genome.</title>
        <authorList>
            <person name="Kim C."/>
            <person name="Rosendale D.I."/>
            <person name="Kelly W.J."/>
            <person name="Tannock G.W."/>
            <person name="Patchett M.L."/>
            <person name="Jordens J.Z."/>
        </authorList>
    </citation>
    <scope>NUCLEOTIDE SEQUENCE [LARGE SCALE GENOMIC DNA]</scope>
    <source>
        <strain evidence="1 2">14</strain>
    </source>
</reference>
<dbReference type="AlphaFoldDB" id="A0A2K9P3J9"/>
<organism evidence="1 2">
    <name type="scientific">Monoglobus pectinilyticus</name>
    <dbReference type="NCBI Taxonomy" id="1981510"/>
    <lineage>
        <taxon>Bacteria</taxon>
        <taxon>Bacillati</taxon>
        <taxon>Bacillota</taxon>
        <taxon>Clostridia</taxon>
        <taxon>Monoglobales</taxon>
        <taxon>Monoglobaceae</taxon>
        <taxon>Monoglobus</taxon>
    </lineage>
</organism>
<keyword evidence="2" id="KW-1185">Reference proteome</keyword>
<dbReference type="EMBL" id="CP020991">
    <property type="protein sequence ID" value="AUO19833.1"/>
    <property type="molecule type" value="Genomic_DNA"/>
</dbReference>
<sequence>MLVWNKIFVINSFIICEVYDYFDDKTTFYKKRVSLLIVSLQNRRVIFNSILNKTFDNLIHNKNIPINYKLLLQMNFICYIIFRKYRYKVN</sequence>
<gene>
    <name evidence="1" type="ORF">B9O19_01677</name>
</gene>
<evidence type="ECO:0000313" key="2">
    <source>
        <dbReference type="Proteomes" id="UP000235589"/>
    </source>
</evidence>
<dbReference type="Proteomes" id="UP000235589">
    <property type="component" value="Chromosome"/>
</dbReference>
<protein>
    <submittedName>
        <fullName evidence="1">Uncharacterized protein</fullName>
    </submittedName>
</protein>
<name>A0A2K9P3J9_9FIRM</name>
<evidence type="ECO:0000313" key="1">
    <source>
        <dbReference type="EMBL" id="AUO19833.1"/>
    </source>
</evidence>
<accession>A0A2K9P3J9</accession>
<proteinExistence type="predicted"/>